<dbReference type="Proteomes" id="UP001302978">
    <property type="component" value="Chromosome"/>
</dbReference>
<feature type="binding site" evidence="7">
    <location>
        <position position="115"/>
    </location>
    <ligand>
        <name>Mg(2+)</name>
        <dbReference type="ChEBI" id="CHEBI:18420"/>
    </ligand>
</feature>
<dbReference type="EMBL" id="CP131059">
    <property type="protein sequence ID" value="WNY23320.1"/>
    <property type="molecule type" value="Genomic_DNA"/>
</dbReference>
<feature type="binding site" evidence="7">
    <location>
        <position position="135"/>
    </location>
    <ligand>
        <name>Zn(2+)</name>
        <dbReference type="ChEBI" id="CHEBI:29105"/>
        <note>ligand shared between dimeric partners</note>
    </ligand>
</feature>
<dbReference type="GO" id="GO:0005737">
    <property type="term" value="C:cytoplasm"/>
    <property type="evidence" value="ECO:0007669"/>
    <property type="project" value="UniProtKB-SubCell"/>
</dbReference>
<dbReference type="HAMAP" id="MF_01021">
    <property type="entry name" value="HisI"/>
    <property type="match status" value="1"/>
</dbReference>
<comment type="cofactor">
    <cofactor evidence="7">
        <name>Mg(2+)</name>
        <dbReference type="ChEBI" id="CHEBI:18420"/>
    </cofactor>
    <text evidence="7">Binds 1 Mg(2+) ion per subunit.</text>
</comment>
<evidence type="ECO:0000256" key="4">
    <source>
        <dbReference type="ARBA" id="ARBA00022605"/>
    </source>
</evidence>
<comment type="pathway">
    <text evidence="2 7">Amino-acid biosynthesis; L-histidine biosynthesis; L-histidine from 5-phospho-alpha-D-ribose 1-diphosphate: step 3/9.</text>
</comment>
<evidence type="ECO:0000256" key="1">
    <source>
        <dbReference type="ARBA" id="ARBA00000024"/>
    </source>
</evidence>
<dbReference type="KEGG" id="mehf:MmiHf6_06250"/>
<dbReference type="GO" id="GO:0000105">
    <property type="term" value="P:L-histidine biosynthetic process"/>
    <property type="evidence" value="ECO:0007669"/>
    <property type="project" value="UniProtKB-UniRule"/>
</dbReference>
<dbReference type="InterPro" id="IPR026660">
    <property type="entry name" value="PRA-CH"/>
</dbReference>
<evidence type="ECO:0000256" key="7">
    <source>
        <dbReference type="HAMAP-Rule" id="MF_01021"/>
    </source>
</evidence>
<dbReference type="PANTHER" id="PTHR42945:SF1">
    <property type="entry name" value="HISTIDINE BIOSYNTHESIS BIFUNCTIONAL PROTEIN HIS7"/>
    <property type="match status" value="1"/>
</dbReference>
<reference evidence="9 10" key="1">
    <citation type="submission" date="2023-07" db="EMBL/GenBank/DDBJ databases">
        <title>Closed genoem sequence of Methanomicrococcus sp. Hf6.</title>
        <authorList>
            <person name="Poehlein A."/>
            <person name="Protasov E."/>
            <person name="Platt K."/>
            <person name="Reeh H."/>
            <person name="Daniel R."/>
            <person name="Brune A."/>
        </authorList>
    </citation>
    <scope>NUCLEOTIDE SEQUENCE [LARGE SCALE GENOMIC DNA]</scope>
    <source>
        <strain evidence="9 10">Hf6</strain>
    </source>
</reference>
<keyword evidence="7" id="KW-0479">Metal-binding</keyword>
<feature type="binding site" evidence="7">
    <location>
        <position position="111"/>
    </location>
    <ligand>
        <name>Mg(2+)</name>
        <dbReference type="ChEBI" id="CHEBI:18420"/>
    </ligand>
</feature>
<keyword evidence="10" id="KW-1185">Reference proteome</keyword>
<dbReference type="EC" id="3.5.4.19" evidence="7"/>
<comment type="function">
    <text evidence="7">Catalyzes the hydrolysis of the adenine ring of phosphoribosyl-AMP.</text>
</comment>
<dbReference type="Gene3D" id="3.10.20.810">
    <property type="entry name" value="Phosphoribosyl-AMP cyclohydrolase"/>
    <property type="match status" value="1"/>
</dbReference>
<feature type="binding site" evidence="7">
    <location>
        <position position="128"/>
    </location>
    <ligand>
        <name>Zn(2+)</name>
        <dbReference type="ChEBI" id="CHEBI:29105"/>
        <note>ligand shared between dimeric partners</note>
    </ligand>
</feature>
<evidence type="ECO:0000256" key="5">
    <source>
        <dbReference type="ARBA" id="ARBA00022801"/>
    </source>
</evidence>
<gene>
    <name evidence="7 9" type="primary">hisI</name>
    <name evidence="9" type="ORF">MmiHf6_06250</name>
</gene>
<dbReference type="AlphaFoldDB" id="A0AA96UZQ8"/>
<name>A0AA96UZQ8_9EURY</name>
<comment type="subunit">
    <text evidence="7">Homodimer.</text>
</comment>
<dbReference type="GO" id="GO:0008270">
    <property type="term" value="F:zinc ion binding"/>
    <property type="evidence" value="ECO:0007669"/>
    <property type="project" value="UniProtKB-UniRule"/>
</dbReference>
<organism evidence="9 10">
    <name type="scientific">Methanimicrococcus hongohii</name>
    <dbReference type="NCBI Taxonomy" id="3028295"/>
    <lineage>
        <taxon>Archaea</taxon>
        <taxon>Methanobacteriati</taxon>
        <taxon>Methanobacteriota</taxon>
        <taxon>Stenosarchaea group</taxon>
        <taxon>Methanomicrobia</taxon>
        <taxon>Methanosarcinales</taxon>
        <taxon>Methanosarcinaceae</taxon>
        <taxon>Methanimicrococcus</taxon>
    </lineage>
</organism>
<evidence type="ECO:0000259" key="8">
    <source>
        <dbReference type="Pfam" id="PF01502"/>
    </source>
</evidence>
<dbReference type="SUPFAM" id="SSF141734">
    <property type="entry name" value="HisI-like"/>
    <property type="match status" value="1"/>
</dbReference>
<accession>A0AA96UZQ8</accession>
<protein>
    <recommendedName>
        <fullName evidence="7">Phosphoribosyl-AMP cyclohydrolase</fullName>
        <shortName evidence="7">PRA-CH</shortName>
        <ecNumber evidence="7">3.5.4.19</ecNumber>
    </recommendedName>
</protein>
<dbReference type="GO" id="GO:0000287">
    <property type="term" value="F:magnesium ion binding"/>
    <property type="evidence" value="ECO:0007669"/>
    <property type="project" value="UniProtKB-UniRule"/>
</dbReference>
<dbReference type="Pfam" id="PF01502">
    <property type="entry name" value="PRA-CH"/>
    <property type="match status" value="1"/>
</dbReference>
<dbReference type="Gene3D" id="4.10.80.70">
    <property type="match status" value="1"/>
</dbReference>
<feature type="binding site" evidence="7">
    <location>
        <position position="113"/>
    </location>
    <ligand>
        <name>Mg(2+)</name>
        <dbReference type="ChEBI" id="CHEBI:18420"/>
    </ligand>
</feature>
<proteinExistence type="inferred from homology"/>
<evidence type="ECO:0000256" key="6">
    <source>
        <dbReference type="ARBA" id="ARBA00023102"/>
    </source>
</evidence>
<comment type="cofactor">
    <cofactor evidence="7">
        <name>Zn(2+)</name>
        <dbReference type="ChEBI" id="CHEBI:29105"/>
    </cofactor>
    <text evidence="7">Binds 1 zinc ion per subunit.</text>
</comment>
<dbReference type="FunFam" id="3.10.20.810:FF:000001">
    <property type="entry name" value="Histidine biosynthesis bifunctional protein HisIE"/>
    <property type="match status" value="1"/>
</dbReference>
<comment type="catalytic activity">
    <reaction evidence="1 7">
        <text>1-(5-phospho-beta-D-ribosyl)-5'-AMP + H2O = 1-(5-phospho-beta-D-ribosyl)-5-[(5-phospho-beta-D-ribosylamino)methylideneamino]imidazole-4-carboxamide</text>
        <dbReference type="Rhea" id="RHEA:20049"/>
        <dbReference type="ChEBI" id="CHEBI:15377"/>
        <dbReference type="ChEBI" id="CHEBI:58435"/>
        <dbReference type="ChEBI" id="CHEBI:59457"/>
        <dbReference type="EC" id="3.5.4.19"/>
    </reaction>
</comment>
<keyword evidence="3 7" id="KW-0963">Cytoplasm</keyword>
<keyword evidence="4 7" id="KW-0028">Amino-acid biosynthesis</keyword>
<evidence type="ECO:0000256" key="2">
    <source>
        <dbReference type="ARBA" id="ARBA00005169"/>
    </source>
</evidence>
<evidence type="ECO:0000313" key="9">
    <source>
        <dbReference type="EMBL" id="WNY23320.1"/>
    </source>
</evidence>
<dbReference type="NCBIfam" id="NF000768">
    <property type="entry name" value="PRK00051.1"/>
    <property type="match status" value="1"/>
</dbReference>
<sequence length="158" mass="17920">MDNSKCKCGNDCSNEQINEQVNKCGTENSNNSFSSDAVNFSEFKFENGLIPAIVQDIDSKEVLMFAYMNEEALKLTLNTKIAHYWSRSRQSLWKKGETSGHVQNVKQIRYDCDADCLLLEVDQIGGACHNGYRSCFYRTVDGKIVGEKVFDENDVYSK</sequence>
<dbReference type="InterPro" id="IPR002496">
    <property type="entry name" value="PRib_AMP_CycHydrolase_dom"/>
</dbReference>
<keyword evidence="5 7" id="KW-0378">Hydrolase</keyword>
<keyword evidence="7" id="KW-0460">Magnesium</keyword>
<comment type="subcellular location">
    <subcellularLocation>
        <location evidence="7">Cytoplasm</location>
    </subcellularLocation>
</comment>
<evidence type="ECO:0000256" key="3">
    <source>
        <dbReference type="ARBA" id="ARBA00022490"/>
    </source>
</evidence>
<comment type="similarity">
    <text evidence="7">Belongs to the PRA-CH family.</text>
</comment>
<evidence type="ECO:0000313" key="10">
    <source>
        <dbReference type="Proteomes" id="UP001302978"/>
    </source>
</evidence>
<dbReference type="GO" id="GO:0004636">
    <property type="term" value="F:phosphoribosyl-ATP diphosphatase activity"/>
    <property type="evidence" value="ECO:0007669"/>
    <property type="project" value="UniProtKB-ARBA"/>
</dbReference>
<keyword evidence="7" id="KW-0862">Zinc</keyword>
<feature type="domain" description="Phosphoribosyl-AMP cyclohydrolase" evidence="8">
    <location>
        <begin position="64"/>
        <end position="137"/>
    </location>
</feature>
<dbReference type="PANTHER" id="PTHR42945">
    <property type="entry name" value="HISTIDINE BIOSYNTHESIS BIFUNCTIONAL PROTEIN"/>
    <property type="match status" value="1"/>
</dbReference>
<dbReference type="GO" id="GO:0004635">
    <property type="term" value="F:phosphoribosyl-AMP cyclohydrolase activity"/>
    <property type="evidence" value="ECO:0007669"/>
    <property type="project" value="UniProtKB-UniRule"/>
</dbReference>
<keyword evidence="6 7" id="KW-0368">Histidine biosynthesis</keyword>
<feature type="binding site" evidence="7">
    <location>
        <position position="112"/>
    </location>
    <ligand>
        <name>Zn(2+)</name>
        <dbReference type="ChEBI" id="CHEBI:29105"/>
        <note>ligand shared between dimeric partners</note>
    </ligand>
</feature>
<dbReference type="InterPro" id="IPR038019">
    <property type="entry name" value="PRib_AMP_CycHydrolase_sf"/>
</dbReference>